<dbReference type="PANTHER" id="PTHR35889:SF3">
    <property type="entry name" value="F-BOX DOMAIN-CONTAINING PROTEIN"/>
    <property type="match status" value="1"/>
</dbReference>
<evidence type="ECO:0000259" key="6">
    <source>
        <dbReference type="PROSITE" id="PS51007"/>
    </source>
</evidence>
<accession>A0A432MMG9</accession>
<evidence type="ECO:0000256" key="5">
    <source>
        <dbReference type="SAM" id="SignalP"/>
    </source>
</evidence>
<protein>
    <submittedName>
        <fullName evidence="7">DUF1549 domain-containing protein</fullName>
    </submittedName>
</protein>
<dbReference type="Pfam" id="PF07587">
    <property type="entry name" value="PSD1"/>
    <property type="match status" value="1"/>
</dbReference>
<evidence type="ECO:0000256" key="4">
    <source>
        <dbReference type="PROSITE-ProRule" id="PRU00433"/>
    </source>
</evidence>
<dbReference type="RefSeq" id="WP_126724819.1">
    <property type="nucleotide sequence ID" value="NZ_RYZH01000012.1"/>
</dbReference>
<dbReference type="Pfam" id="PF07635">
    <property type="entry name" value="PSCyt1"/>
    <property type="match status" value="1"/>
</dbReference>
<dbReference type="InterPro" id="IPR011429">
    <property type="entry name" value="Cyt_c_Planctomycete-type"/>
</dbReference>
<organism evidence="7 8">
    <name type="scientific">Tautonia sociabilis</name>
    <dbReference type="NCBI Taxonomy" id="2080755"/>
    <lineage>
        <taxon>Bacteria</taxon>
        <taxon>Pseudomonadati</taxon>
        <taxon>Planctomycetota</taxon>
        <taxon>Planctomycetia</taxon>
        <taxon>Isosphaerales</taxon>
        <taxon>Isosphaeraceae</taxon>
        <taxon>Tautonia</taxon>
    </lineage>
</organism>
<keyword evidence="1 4" id="KW-0349">Heme</keyword>
<comment type="caution">
    <text evidence="7">The sequence shown here is derived from an EMBL/GenBank/DDBJ whole genome shotgun (WGS) entry which is preliminary data.</text>
</comment>
<evidence type="ECO:0000256" key="1">
    <source>
        <dbReference type="ARBA" id="ARBA00022617"/>
    </source>
</evidence>
<dbReference type="InterPro" id="IPR009056">
    <property type="entry name" value="Cyt_c-like_dom"/>
</dbReference>
<evidence type="ECO:0000256" key="3">
    <source>
        <dbReference type="ARBA" id="ARBA00023004"/>
    </source>
</evidence>
<dbReference type="InterPro" id="IPR022655">
    <property type="entry name" value="DUF1553"/>
</dbReference>
<dbReference type="AlphaFoldDB" id="A0A432MMG9"/>
<gene>
    <name evidence="7" type="ORF">TsocGM_08195</name>
</gene>
<dbReference type="EMBL" id="RYZH01000012">
    <property type="protein sequence ID" value="RUL88305.1"/>
    <property type="molecule type" value="Genomic_DNA"/>
</dbReference>
<dbReference type="SUPFAM" id="SSF46626">
    <property type="entry name" value="Cytochrome c"/>
    <property type="match status" value="1"/>
</dbReference>
<feature type="chain" id="PRO_5019110685" evidence="5">
    <location>
        <begin position="28"/>
        <end position="851"/>
    </location>
</feature>
<evidence type="ECO:0000313" key="7">
    <source>
        <dbReference type="EMBL" id="RUL88305.1"/>
    </source>
</evidence>
<reference evidence="7 8" key="1">
    <citation type="submission" date="2018-12" db="EMBL/GenBank/DDBJ databases">
        <authorList>
            <person name="Toschakov S.V."/>
        </authorList>
    </citation>
    <scope>NUCLEOTIDE SEQUENCE [LARGE SCALE GENOMIC DNA]</scope>
    <source>
        <strain evidence="7 8">GM2012</strain>
    </source>
</reference>
<sequence length="851" mass="92145">MTPSPPLASRLIALLFLLLLGAETPGAAGQEVDPVSAAFDREIRPILEGRCLKCHGRGKYKGGLSLENRAALLRGGEGGPAAEPGDAAASLIVERITEPDPLLRMPANADPLPPDEVETLRAWIDRGMPWPDAVDFGFRRAPIAPRSPEIPPPPAGLPLDNPIDRFIARFLADRGVAIDWEPVSDRAFYRRASLDLVGLLPSPEDLDAFDRDRLPDKRDRLVARLLANRRSYADHWLTFWNDALRNEYRGTGFIDDGRSSITRWLYRALFENLPYDRFARELVSPVPGSGAEGFTKGIIWRGVVNASQTPPVQAAQNVSQVFLATNLKCASCHDSFVNHWTLDEAYALAAVFSEESLEIHRCDQPVGRIAEPGFIYPELGAIDPDAPRVDRMARLAELLTSPDNGRFARTIVNRLWAQLMGRGLVEPLDDLDREPWSQDLLDWLAADLVSHGYDLKHTLALIASSGAYQLPADHLDSPPSPGEPYSFRGPLVKRMTAEQFLDAFSTVTGSWPEPSGAMLKVDGRGQGGQLQAVRAAIAEAEGAAPAEGPRPARVEASWIWNHADALKDPGGTIFLRKVIRLDQVPDRALIAGTCDNELVLLVNGTPVARGSDWSRPVSADVTALLRPGENVIAAEATNWPDPARGRGVRTAAGPNPAAFIAWVGGFEGDAPSWGFGTDETWLWSSSDAEGWALPGFDDAGWQHAVSLPLAGRTYPGIDLSAALLEATGDAGGPIRAALAFSDPLSSALGRPSREQVVTRRDPVASTIQALELTNGEVLSGRLAEGAAFVLDRLGDDPDAIISDLFLRCFGRPPAPEEREISRGLLGDPAAPEGVEDLLWALLMLPEFQLIP</sequence>
<feature type="domain" description="Cytochrome c" evidence="6">
    <location>
        <begin position="30"/>
        <end position="128"/>
    </location>
</feature>
<dbReference type="PANTHER" id="PTHR35889">
    <property type="entry name" value="CYCLOINULO-OLIGOSACCHARIDE FRUCTANOTRANSFERASE-RELATED"/>
    <property type="match status" value="1"/>
</dbReference>
<dbReference type="Pfam" id="PF07583">
    <property type="entry name" value="PSCyt2"/>
    <property type="match status" value="1"/>
</dbReference>
<dbReference type="Gene3D" id="2.60.120.260">
    <property type="entry name" value="Galactose-binding domain-like"/>
    <property type="match status" value="1"/>
</dbReference>
<dbReference type="InterPro" id="IPR011444">
    <property type="entry name" value="DUF1549"/>
</dbReference>
<dbReference type="InterPro" id="IPR008979">
    <property type="entry name" value="Galactose-bd-like_sf"/>
</dbReference>
<evidence type="ECO:0000256" key="2">
    <source>
        <dbReference type="ARBA" id="ARBA00022723"/>
    </source>
</evidence>
<proteinExistence type="predicted"/>
<dbReference type="GO" id="GO:0009055">
    <property type="term" value="F:electron transfer activity"/>
    <property type="evidence" value="ECO:0007669"/>
    <property type="project" value="InterPro"/>
</dbReference>
<dbReference type="SUPFAM" id="SSF49785">
    <property type="entry name" value="Galactose-binding domain-like"/>
    <property type="match status" value="1"/>
</dbReference>
<dbReference type="OrthoDB" id="127107at2"/>
<feature type="signal peptide" evidence="5">
    <location>
        <begin position="1"/>
        <end position="27"/>
    </location>
</feature>
<reference evidence="7 8" key="2">
    <citation type="submission" date="2019-01" db="EMBL/GenBank/DDBJ databases">
        <title>Tautonia sociabilis, a novel thermotolerant planctomycete of Isosphaeraceae family, isolated from a 4000 m deep subterranean habitat.</title>
        <authorList>
            <person name="Kovaleva O.L."/>
            <person name="Elcheninov A.G."/>
            <person name="Van Heerden E."/>
            <person name="Toshchakov S.V."/>
            <person name="Novikov A."/>
            <person name="Bonch-Osmolovskaya E.A."/>
            <person name="Kublanov I.V."/>
        </authorList>
    </citation>
    <scope>NUCLEOTIDE SEQUENCE [LARGE SCALE GENOMIC DNA]</scope>
    <source>
        <strain evidence="7 8">GM2012</strain>
    </source>
</reference>
<keyword evidence="5" id="KW-0732">Signal</keyword>
<dbReference type="PROSITE" id="PS51007">
    <property type="entry name" value="CYTC"/>
    <property type="match status" value="1"/>
</dbReference>
<dbReference type="Proteomes" id="UP000280296">
    <property type="component" value="Unassembled WGS sequence"/>
</dbReference>
<name>A0A432MMG9_9BACT</name>
<evidence type="ECO:0000313" key="8">
    <source>
        <dbReference type="Proteomes" id="UP000280296"/>
    </source>
</evidence>
<keyword evidence="8" id="KW-1185">Reference proteome</keyword>
<keyword evidence="3 4" id="KW-0408">Iron</keyword>
<dbReference type="GO" id="GO:0046872">
    <property type="term" value="F:metal ion binding"/>
    <property type="evidence" value="ECO:0007669"/>
    <property type="project" value="UniProtKB-KW"/>
</dbReference>
<dbReference type="InterPro" id="IPR036909">
    <property type="entry name" value="Cyt_c-like_dom_sf"/>
</dbReference>
<dbReference type="GO" id="GO:0020037">
    <property type="term" value="F:heme binding"/>
    <property type="evidence" value="ECO:0007669"/>
    <property type="project" value="InterPro"/>
</dbReference>
<keyword evidence="2 4" id="KW-0479">Metal-binding</keyword>